<evidence type="ECO:0008006" key="3">
    <source>
        <dbReference type="Google" id="ProtNLM"/>
    </source>
</evidence>
<dbReference type="Proteomes" id="UP000199307">
    <property type="component" value="Unassembled WGS sequence"/>
</dbReference>
<accession>A0ABY0LNT2</accession>
<evidence type="ECO:0000313" key="1">
    <source>
        <dbReference type="EMBL" id="SCY44695.1"/>
    </source>
</evidence>
<dbReference type="EMBL" id="FMVC01000003">
    <property type="protein sequence ID" value="SCY44695.1"/>
    <property type="molecule type" value="Genomic_DNA"/>
</dbReference>
<name>A0ABY0LNT2_9FLAO</name>
<comment type="caution">
    <text evidence="1">The sequence shown here is derived from an EMBL/GenBank/DDBJ whole genome shotgun (WGS) entry which is preliminary data.</text>
</comment>
<proteinExistence type="predicted"/>
<keyword evidence="2" id="KW-1185">Reference proteome</keyword>
<sequence>MKKIITLVFFAFLIVNCTYEPVNTDIQSEAKQTNISTASATAKGTYSNCDPISINIMAGQFTNAGKVLIENDATNLYVTYTAFQDWYFSELHLYVGPYANVPLANGNPIPGQFPYKKSFNPLVQSYTFIIPLSAIVLDANKCLFIAAHSSMKNIVNGTVIRTETGWAGDIKFPGKNWATYFNYCLRTCDTPPPPPLTTCDTAYMFGNNTFNSLQLSEKWGWVTSYSNVTNGTYTYNLYAGAGQNNINNGYLAGTVTVVIQGSNVQVTLNATHSGTVFTESHVYLSDSPPTTAAPGQYGNQHTLNNTTTDTYNLTYSGDGSFWLIVHAGVCTTE</sequence>
<protein>
    <recommendedName>
        <fullName evidence="3">Lipoprotein</fullName>
    </recommendedName>
</protein>
<organism evidence="1 2">
    <name type="scientific">Flavobacterium anhuiense</name>
    <dbReference type="NCBI Taxonomy" id="459526"/>
    <lineage>
        <taxon>Bacteria</taxon>
        <taxon>Pseudomonadati</taxon>
        <taxon>Bacteroidota</taxon>
        <taxon>Flavobacteriia</taxon>
        <taxon>Flavobacteriales</taxon>
        <taxon>Flavobacteriaceae</taxon>
        <taxon>Flavobacterium</taxon>
    </lineage>
</organism>
<dbReference type="RefSeq" id="WP_091131903.1">
    <property type="nucleotide sequence ID" value="NZ_FMVC01000003.1"/>
</dbReference>
<evidence type="ECO:0000313" key="2">
    <source>
        <dbReference type="Proteomes" id="UP000199307"/>
    </source>
</evidence>
<gene>
    <name evidence="1" type="ORF">SAMN02927916_2112</name>
</gene>
<reference evidence="1 2" key="1">
    <citation type="submission" date="2016-10" db="EMBL/GenBank/DDBJ databases">
        <authorList>
            <person name="Varghese N."/>
            <person name="Submissions S."/>
        </authorList>
    </citation>
    <scope>NUCLEOTIDE SEQUENCE [LARGE SCALE GENOMIC DNA]</scope>
    <source>
        <strain evidence="1 2">CGMCC 1.6859</strain>
    </source>
</reference>